<gene>
    <name evidence="10" type="ORF">HMPREF9306_00168</name>
</gene>
<evidence type="ECO:0000259" key="9">
    <source>
        <dbReference type="Pfam" id="PF12704"/>
    </source>
</evidence>
<feature type="domain" description="ABC3 transporter permease C-terminal" evidence="8">
    <location>
        <begin position="301"/>
        <end position="415"/>
    </location>
</feature>
<feature type="transmembrane region" description="Helical" evidence="7">
    <location>
        <begin position="386"/>
        <end position="407"/>
    </location>
</feature>
<dbReference type="AlphaFoldDB" id="S2W2D8"/>
<dbReference type="PATRIC" id="fig|883161.3.peg.179"/>
<evidence type="ECO:0000313" key="11">
    <source>
        <dbReference type="Proteomes" id="UP000014417"/>
    </source>
</evidence>
<dbReference type="InterPro" id="IPR003838">
    <property type="entry name" value="ABC3_permease_C"/>
</dbReference>
<comment type="subcellular location">
    <subcellularLocation>
        <location evidence="1">Cell membrane</location>
        <topology evidence="1">Multi-pass membrane protein</topology>
    </subcellularLocation>
</comment>
<dbReference type="InterPro" id="IPR025857">
    <property type="entry name" value="MacB_PCD"/>
</dbReference>
<protein>
    <recommendedName>
        <fullName evidence="12">ABC3 transporter permease protein domain-containing protein</fullName>
    </recommendedName>
</protein>
<keyword evidence="5 7" id="KW-0472">Membrane</keyword>
<dbReference type="STRING" id="883161.HMPREF9306_00168"/>
<comment type="similarity">
    <text evidence="6">Belongs to the ABC-4 integral membrane protein family.</text>
</comment>
<keyword evidence="11" id="KW-1185">Reference proteome</keyword>
<dbReference type="GO" id="GO:0022857">
    <property type="term" value="F:transmembrane transporter activity"/>
    <property type="evidence" value="ECO:0007669"/>
    <property type="project" value="TreeGrafter"/>
</dbReference>
<dbReference type="Pfam" id="PF12704">
    <property type="entry name" value="MacB_PCD"/>
    <property type="match status" value="1"/>
</dbReference>
<evidence type="ECO:0000313" key="10">
    <source>
        <dbReference type="EMBL" id="EPD33943.1"/>
    </source>
</evidence>
<accession>S2W2D8</accession>
<dbReference type="Proteomes" id="UP000014417">
    <property type="component" value="Unassembled WGS sequence"/>
</dbReference>
<comment type="caution">
    <text evidence="10">The sequence shown here is derived from an EMBL/GenBank/DDBJ whole genome shotgun (WGS) entry which is preliminary data.</text>
</comment>
<dbReference type="PANTHER" id="PTHR30572">
    <property type="entry name" value="MEMBRANE COMPONENT OF TRANSPORTER-RELATED"/>
    <property type="match status" value="1"/>
</dbReference>
<dbReference type="OrthoDB" id="9770036at2"/>
<keyword evidence="4 7" id="KW-1133">Transmembrane helix</keyword>
<dbReference type="HOGENOM" id="CLU_000604_8_4_11"/>
<keyword evidence="3 7" id="KW-0812">Transmembrane</keyword>
<evidence type="ECO:0000256" key="1">
    <source>
        <dbReference type="ARBA" id="ARBA00004651"/>
    </source>
</evidence>
<organism evidence="10 11">
    <name type="scientific">Propionimicrobium lymphophilum ACS-093-V-SCH5</name>
    <dbReference type="NCBI Taxonomy" id="883161"/>
    <lineage>
        <taxon>Bacteria</taxon>
        <taxon>Bacillati</taxon>
        <taxon>Actinomycetota</taxon>
        <taxon>Actinomycetes</taxon>
        <taxon>Propionibacteriales</taxon>
        <taxon>Propionibacteriaceae</taxon>
        <taxon>Propionimicrobium</taxon>
    </lineage>
</organism>
<evidence type="ECO:0000256" key="5">
    <source>
        <dbReference type="ARBA" id="ARBA00023136"/>
    </source>
</evidence>
<dbReference type="RefSeq" id="WP_016455029.1">
    <property type="nucleotide sequence ID" value="NZ_KE150269.1"/>
</dbReference>
<evidence type="ECO:0000256" key="3">
    <source>
        <dbReference type="ARBA" id="ARBA00022692"/>
    </source>
</evidence>
<dbReference type="InterPro" id="IPR050250">
    <property type="entry name" value="Macrolide_Exporter_MacB"/>
</dbReference>
<sequence>MFFWRMIFRALRRQMSKRLLVAVTIFLGASLTTSMFAVMLDVGDKIKQELGSYGANIQVLPKGAAVISDMYDVDTDQAQGALREDELPKLKTIFWAYNIEDFAPFLETHANVGGEDMKVQGTWFHNTIDLPTGEDVTTGLQGMRDWWQVEGQWASDFGEAMVGSSVAKKNGWSVGDQIEISSDKGTSSLKIAGIYTAGSDEDRTMYIPLSEAQKLSDRPGQVGKIEVRALTTPDNELASRAARDPSTLSLEEWETWYCTAYVSSISYQIEEVMTNADAKAVRQIADTEGVILDKTQMIMTMVAGFAMIAAALGIANLVTASVMERSKEIGLMKALGARNGSIIGLILTETLVVGLIGGGLGFFAGVGLAQLVGHLVFGSAITIRPVVAPLMALIILLTVVIGCIPSIHSMLKLTPTQVLHGR</sequence>
<dbReference type="Pfam" id="PF02687">
    <property type="entry name" value="FtsX"/>
    <property type="match status" value="1"/>
</dbReference>
<evidence type="ECO:0000256" key="2">
    <source>
        <dbReference type="ARBA" id="ARBA00022475"/>
    </source>
</evidence>
<dbReference type="PANTHER" id="PTHR30572:SF4">
    <property type="entry name" value="ABC TRANSPORTER PERMEASE YTRF"/>
    <property type="match status" value="1"/>
</dbReference>
<name>S2W2D8_9ACTN</name>
<dbReference type="GO" id="GO:0005886">
    <property type="term" value="C:plasma membrane"/>
    <property type="evidence" value="ECO:0007669"/>
    <property type="project" value="UniProtKB-SubCell"/>
</dbReference>
<evidence type="ECO:0000256" key="4">
    <source>
        <dbReference type="ARBA" id="ARBA00022989"/>
    </source>
</evidence>
<keyword evidence="2" id="KW-1003">Cell membrane</keyword>
<feature type="transmembrane region" description="Helical" evidence="7">
    <location>
        <begin position="297"/>
        <end position="322"/>
    </location>
</feature>
<evidence type="ECO:0000259" key="8">
    <source>
        <dbReference type="Pfam" id="PF02687"/>
    </source>
</evidence>
<evidence type="ECO:0008006" key="12">
    <source>
        <dbReference type="Google" id="ProtNLM"/>
    </source>
</evidence>
<feature type="transmembrane region" description="Helical" evidence="7">
    <location>
        <begin position="342"/>
        <end position="366"/>
    </location>
</feature>
<reference evidence="10 11" key="1">
    <citation type="submission" date="2013-04" db="EMBL/GenBank/DDBJ databases">
        <title>The Genome Sequence of Propionimicrobium lymphophilum ACS-093-V-SCH5.</title>
        <authorList>
            <consortium name="The Broad Institute Genomics Platform"/>
            <person name="Earl A."/>
            <person name="Ward D."/>
            <person name="Feldgarden M."/>
            <person name="Gevers D."/>
            <person name="Saerens B."/>
            <person name="Vaneechoutte M."/>
            <person name="Walker B."/>
            <person name="Young S."/>
            <person name="Zeng Q."/>
            <person name="Gargeya S."/>
            <person name="Fitzgerald M."/>
            <person name="Haas B."/>
            <person name="Abouelleil A."/>
            <person name="Allen A.W."/>
            <person name="Alvarado L."/>
            <person name="Arachchi H.M."/>
            <person name="Berlin A.M."/>
            <person name="Chapman S.B."/>
            <person name="Gainer-Dewar J."/>
            <person name="Goldberg J."/>
            <person name="Griggs A."/>
            <person name="Gujja S."/>
            <person name="Hansen M."/>
            <person name="Howarth C."/>
            <person name="Imamovic A."/>
            <person name="Ireland A."/>
            <person name="Larimer J."/>
            <person name="McCowan C."/>
            <person name="Murphy C."/>
            <person name="Pearson M."/>
            <person name="Poon T.W."/>
            <person name="Priest M."/>
            <person name="Roberts A."/>
            <person name="Saif S."/>
            <person name="Shea T."/>
            <person name="Sisk P."/>
            <person name="Sykes S."/>
            <person name="Wortman J."/>
            <person name="Nusbaum C."/>
            <person name="Birren B."/>
        </authorList>
    </citation>
    <scope>NUCLEOTIDE SEQUENCE [LARGE SCALE GENOMIC DNA]</scope>
    <source>
        <strain evidence="10 11">ACS-093-V-SCH5</strain>
    </source>
</reference>
<proteinExistence type="inferred from homology"/>
<dbReference type="EMBL" id="AGZR01000002">
    <property type="protein sequence ID" value="EPD33943.1"/>
    <property type="molecule type" value="Genomic_DNA"/>
</dbReference>
<evidence type="ECO:0000256" key="6">
    <source>
        <dbReference type="ARBA" id="ARBA00038076"/>
    </source>
</evidence>
<feature type="domain" description="MacB-like periplasmic core" evidence="9">
    <location>
        <begin position="20"/>
        <end position="234"/>
    </location>
</feature>
<evidence type="ECO:0000256" key="7">
    <source>
        <dbReference type="SAM" id="Phobius"/>
    </source>
</evidence>